<dbReference type="Proteomes" id="UP000593579">
    <property type="component" value="Unassembled WGS sequence"/>
</dbReference>
<dbReference type="SMART" id="SM00717">
    <property type="entry name" value="SANT"/>
    <property type="match status" value="1"/>
</dbReference>
<evidence type="ECO:0000256" key="4">
    <source>
        <dbReference type="SAM" id="MobiDB-lite"/>
    </source>
</evidence>
<evidence type="ECO:0000259" key="6">
    <source>
        <dbReference type="PROSITE" id="PS51294"/>
    </source>
</evidence>
<evidence type="ECO:0000256" key="2">
    <source>
        <dbReference type="ARBA" id="ARBA00023125"/>
    </source>
</evidence>
<organism evidence="7 8">
    <name type="scientific">Gossypium gossypioides</name>
    <name type="common">Mexican cotton</name>
    <name type="synonym">Selera gossypioides</name>
    <dbReference type="NCBI Taxonomy" id="34282"/>
    <lineage>
        <taxon>Eukaryota</taxon>
        <taxon>Viridiplantae</taxon>
        <taxon>Streptophyta</taxon>
        <taxon>Embryophyta</taxon>
        <taxon>Tracheophyta</taxon>
        <taxon>Spermatophyta</taxon>
        <taxon>Magnoliopsida</taxon>
        <taxon>eudicotyledons</taxon>
        <taxon>Gunneridae</taxon>
        <taxon>Pentapetalae</taxon>
        <taxon>rosids</taxon>
        <taxon>malvids</taxon>
        <taxon>Malvales</taxon>
        <taxon>Malvaceae</taxon>
        <taxon>Malvoideae</taxon>
        <taxon>Gossypium</taxon>
    </lineage>
</organism>
<feature type="domain" description="HTH myb-type" evidence="6">
    <location>
        <begin position="625"/>
        <end position="683"/>
    </location>
</feature>
<evidence type="ECO:0000259" key="5">
    <source>
        <dbReference type="PROSITE" id="PS50090"/>
    </source>
</evidence>
<dbReference type="AlphaFoldDB" id="A0A7J9BHM9"/>
<dbReference type="OrthoDB" id="2020981at2759"/>
<accession>A0A7J9BHM9</accession>
<comment type="caution">
    <text evidence="7">The sequence shown here is derived from an EMBL/GenBank/DDBJ whole genome shotgun (WGS) entry which is preliminary data.</text>
</comment>
<dbReference type="SUPFAM" id="SSF46689">
    <property type="entry name" value="Homeodomain-like"/>
    <property type="match status" value="1"/>
</dbReference>
<dbReference type="PANTHER" id="PTHR21717">
    <property type="entry name" value="TELOMERIC REPEAT BINDING PROTEIN"/>
    <property type="match status" value="1"/>
</dbReference>
<dbReference type="InterPro" id="IPR031105">
    <property type="entry name" value="TRP_plant"/>
</dbReference>
<feature type="compositionally biased region" description="Basic and acidic residues" evidence="4">
    <location>
        <begin position="72"/>
        <end position="88"/>
    </location>
</feature>
<dbReference type="PROSITE" id="PS50090">
    <property type="entry name" value="MYB_LIKE"/>
    <property type="match status" value="1"/>
</dbReference>
<comment type="subcellular location">
    <subcellularLocation>
        <location evidence="1">Nucleus</location>
    </subcellularLocation>
</comment>
<dbReference type="InterPro" id="IPR017930">
    <property type="entry name" value="Myb_dom"/>
</dbReference>
<dbReference type="InterPro" id="IPR009057">
    <property type="entry name" value="Homeodomain-like_sf"/>
</dbReference>
<dbReference type="InterPro" id="IPR057625">
    <property type="entry name" value="TPR1-6-like_ubiquitin"/>
</dbReference>
<dbReference type="InterPro" id="IPR029071">
    <property type="entry name" value="Ubiquitin-like_domsf"/>
</dbReference>
<name>A0A7J9BHM9_GOSGO</name>
<evidence type="ECO:0000256" key="3">
    <source>
        <dbReference type="ARBA" id="ARBA00023242"/>
    </source>
</evidence>
<dbReference type="PROSITE" id="PS51294">
    <property type="entry name" value="HTH_MYB"/>
    <property type="match status" value="1"/>
</dbReference>
<dbReference type="CDD" id="cd11660">
    <property type="entry name" value="SANT_TRF"/>
    <property type="match status" value="1"/>
</dbReference>
<feature type="region of interest" description="Disordered" evidence="4">
    <location>
        <begin position="59"/>
        <end position="95"/>
    </location>
</feature>
<proteinExistence type="predicted"/>
<dbReference type="Pfam" id="PF00249">
    <property type="entry name" value="Myb_DNA-binding"/>
    <property type="match status" value="1"/>
</dbReference>
<feature type="compositionally biased region" description="Polar residues" evidence="4">
    <location>
        <begin position="61"/>
        <end position="71"/>
    </location>
</feature>
<dbReference type="InterPro" id="IPR001005">
    <property type="entry name" value="SANT/Myb"/>
</dbReference>
<dbReference type="Gene3D" id="1.10.246.220">
    <property type="match status" value="1"/>
</dbReference>
<dbReference type="GO" id="GO:0005634">
    <property type="term" value="C:nucleus"/>
    <property type="evidence" value="ECO:0007669"/>
    <property type="project" value="UniProtKB-SubCell"/>
</dbReference>
<feature type="compositionally biased region" description="Low complexity" evidence="4">
    <location>
        <begin position="352"/>
        <end position="366"/>
    </location>
</feature>
<evidence type="ECO:0000256" key="1">
    <source>
        <dbReference type="ARBA" id="ARBA00004123"/>
    </source>
</evidence>
<dbReference type="GO" id="GO:0042162">
    <property type="term" value="F:telomeric DNA binding"/>
    <property type="evidence" value="ECO:0007669"/>
    <property type="project" value="UniProtKB-ARBA"/>
</dbReference>
<evidence type="ECO:0008006" key="9">
    <source>
        <dbReference type="Google" id="ProtNLM"/>
    </source>
</evidence>
<dbReference type="EMBL" id="JABEZY010000003">
    <property type="protein sequence ID" value="MBA0735662.1"/>
    <property type="molecule type" value="Genomic_DNA"/>
</dbReference>
<keyword evidence="2" id="KW-0238">DNA-binding</keyword>
<dbReference type="Pfam" id="PF23603">
    <property type="entry name" value="Ubiquitin_TPR1"/>
    <property type="match status" value="1"/>
</dbReference>
<protein>
    <recommendedName>
        <fullName evidence="9">Telomere repeat-binding protein 5-like</fullName>
    </recommendedName>
</protein>
<sequence>MELQKRLDYGFNGYQVPATPRATRSARKRVPFKKRVEDKRISAFDLLATVAGKLLLDKESTPVSSNTSSAEDQCKVEKNTVKEERRDGNQSSKLETCDQYSNDREFIVSQLVSQTNDLRRCSFRKSPSLRNDTHFGLTSVVTTSDCSERSGVLKLMNGKIKNETGSLPCKVETGPFLCGASGGRIKLEFENKGPIHEELDRTDKLSFREVADTCPLEDPVVVDGKPPLLVSSDSSGKTHSYGFNNHLGSFPGKRDDLKVVTRDDDEKSSGCTYLGPIKKPFRPTPLIGDRRIRKTMTSKYLKVAPRLNDVTLSNSDENLKSSYCDRSAYKRIRSERNYPFKKRKFLHYSSVSNSDGGISSEGISDSPEQSINGNASGAYPKMRGVTGESPSLADQRKSFHSRDSHGMRAFDGVIHMYCFHLLTFKEVLISKYLSFYSVKFRIKSFRVPELFIEIPESATIGSLKRTVMEAVTAILGGGLRIGVLLQGKKVRDDNKTLLQTGISRDNQMDALGFSLEPNPSQTFPSHCPGGSPLTFPCDTPLPLARYPATPGLVTRVTHDPSHEPHMPNLGHFVESDHDSAPSPTDMSLDKSTTDSKALVAVPAMSVEALDVVPAHRKSKRSEVVQRRIRRPFSVAEVEALVQAVEKLGTGRWRDVKLRAFDNAKHRTYVDLKDKWKTLVHTARISPQQRRGEPVPQELLDRVLTAHAYWSQQQAKQQLKQQQQPESCLLLYNSTVRASSRSDGGEKNFG</sequence>
<evidence type="ECO:0000313" key="8">
    <source>
        <dbReference type="Proteomes" id="UP000593579"/>
    </source>
</evidence>
<evidence type="ECO:0000313" key="7">
    <source>
        <dbReference type="EMBL" id="MBA0735662.1"/>
    </source>
</evidence>
<gene>
    <name evidence="7" type="ORF">Gogos_019491</name>
</gene>
<feature type="region of interest" description="Disordered" evidence="4">
    <location>
        <begin position="352"/>
        <end position="398"/>
    </location>
</feature>
<dbReference type="SUPFAM" id="SSF54236">
    <property type="entry name" value="Ubiquitin-like"/>
    <property type="match status" value="1"/>
</dbReference>
<reference evidence="7 8" key="1">
    <citation type="journal article" date="2019" name="Genome Biol. Evol.">
        <title>Insights into the evolution of the New World diploid cottons (Gossypium, subgenus Houzingenia) based on genome sequencing.</title>
        <authorList>
            <person name="Grover C.E."/>
            <person name="Arick M.A. 2nd"/>
            <person name="Thrash A."/>
            <person name="Conover J.L."/>
            <person name="Sanders W.S."/>
            <person name="Peterson D.G."/>
            <person name="Frelichowski J.E."/>
            <person name="Scheffler J.A."/>
            <person name="Scheffler B.E."/>
            <person name="Wendel J.F."/>
        </authorList>
    </citation>
    <scope>NUCLEOTIDE SEQUENCE [LARGE SCALE GENOMIC DNA]</scope>
    <source>
        <strain evidence="7">5</strain>
        <tissue evidence="7">Leaf</tissue>
    </source>
</reference>
<dbReference type="PANTHER" id="PTHR21717:SF70">
    <property type="entry name" value="TELOMERE REPEAT-BINDING PROTEIN 2-RELATED"/>
    <property type="match status" value="1"/>
</dbReference>
<feature type="domain" description="Myb-like" evidence="5">
    <location>
        <begin position="624"/>
        <end position="679"/>
    </location>
</feature>
<keyword evidence="3" id="KW-0539">Nucleus</keyword>
<keyword evidence="8" id="KW-1185">Reference proteome</keyword>